<reference evidence="3" key="1">
    <citation type="journal article" date="2019" name="Int. J. Syst. Evol. Microbiol.">
        <title>The Global Catalogue of Microorganisms (GCM) 10K type strain sequencing project: providing services to taxonomists for standard genome sequencing and annotation.</title>
        <authorList>
            <consortium name="The Broad Institute Genomics Platform"/>
            <consortium name="The Broad Institute Genome Sequencing Center for Infectious Disease"/>
            <person name="Wu L."/>
            <person name="Ma J."/>
        </authorList>
    </citation>
    <scope>NUCLEOTIDE SEQUENCE [LARGE SCALE GENOMIC DNA]</scope>
    <source>
        <strain evidence="3">CGMCC 1.16031</strain>
    </source>
</reference>
<keyword evidence="1" id="KW-0812">Transmembrane</keyword>
<feature type="transmembrane region" description="Helical" evidence="1">
    <location>
        <begin position="150"/>
        <end position="168"/>
    </location>
</feature>
<dbReference type="EMBL" id="JBHSUS010000001">
    <property type="protein sequence ID" value="MFC6438854.1"/>
    <property type="molecule type" value="Genomic_DNA"/>
</dbReference>
<feature type="transmembrane region" description="Helical" evidence="1">
    <location>
        <begin position="99"/>
        <end position="121"/>
    </location>
</feature>
<keyword evidence="3" id="KW-1185">Reference proteome</keyword>
<keyword evidence="1" id="KW-1133">Transmembrane helix</keyword>
<keyword evidence="1" id="KW-0472">Membrane</keyword>
<dbReference type="RefSeq" id="WP_131258935.1">
    <property type="nucleotide sequence ID" value="NZ_JBHSUS010000001.1"/>
</dbReference>
<gene>
    <name evidence="2" type="ORF">ACFP85_01635</name>
</gene>
<accession>A0ABW1XGI6</accession>
<evidence type="ECO:0000313" key="3">
    <source>
        <dbReference type="Proteomes" id="UP001596364"/>
    </source>
</evidence>
<evidence type="ECO:0000256" key="1">
    <source>
        <dbReference type="SAM" id="Phobius"/>
    </source>
</evidence>
<name>A0ABW1XGI6_9ALTE</name>
<feature type="transmembrane region" description="Helical" evidence="1">
    <location>
        <begin position="210"/>
        <end position="227"/>
    </location>
</feature>
<dbReference type="Proteomes" id="UP001596364">
    <property type="component" value="Unassembled WGS sequence"/>
</dbReference>
<feature type="transmembrane region" description="Helical" evidence="1">
    <location>
        <begin position="239"/>
        <end position="259"/>
    </location>
</feature>
<evidence type="ECO:0000313" key="2">
    <source>
        <dbReference type="EMBL" id="MFC6438854.1"/>
    </source>
</evidence>
<protein>
    <recommendedName>
        <fullName evidence="4">DUF2157 domain-containing protein</fullName>
    </recommendedName>
</protein>
<proteinExistence type="predicted"/>
<organism evidence="2 3">
    <name type="scientific">Pseudobowmanella zhangzhouensis</name>
    <dbReference type="NCBI Taxonomy" id="1537679"/>
    <lineage>
        <taxon>Bacteria</taxon>
        <taxon>Pseudomonadati</taxon>
        <taxon>Pseudomonadota</taxon>
        <taxon>Gammaproteobacteria</taxon>
        <taxon>Alteromonadales</taxon>
        <taxon>Alteromonadaceae</taxon>
    </lineage>
</organism>
<feature type="transmembrane region" description="Helical" evidence="1">
    <location>
        <begin position="51"/>
        <end position="68"/>
    </location>
</feature>
<feature type="transmembrane region" description="Helical" evidence="1">
    <location>
        <begin position="287"/>
        <end position="307"/>
    </location>
</feature>
<feature type="transmembrane region" description="Helical" evidence="1">
    <location>
        <begin position="74"/>
        <end position="92"/>
    </location>
</feature>
<sequence length="332" mass="36709">MYSEEDLDNAVQQGILRQDDVNALRQHRSQTTLQATADQESFRLLTGFNDIFVSIAGALFFVSLFVLGANYDKALATILTAAAAWLFAEIFVRKQRMALPAILSLVFFVASAFALPLAFFVTPTTTVLLMCALFSTIAAYVHWQRFRVPITVAASTVGILTATVGIIINRFPGLIEHKLTILFIAGILVFLFAMYWDSRDLARRKRSSDVAFWLHLLAAPLIVHPVFQQFAPLGGAQDVNTAILVSLVYLILAVISIIIDRRAIMVSALIYVLYTFGHLMQSWSVGYGLALAGFIISSSLLVLSAYWSPLRAILVSHLPANMQRNLPVTLVR</sequence>
<feature type="transmembrane region" description="Helical" evidence="1">
    <location>
        <begin position="264"/>
        <end position="281"/>
    </location>
</feature>
<comment type="caution">
    <text evidence="2">The sequence shown here is derived from an EMBL/GenBank/DDBJ whole genome shotgun (WGS) entry which is preliminary data.</text>
</comment>
<evidence type="ECO:0008006" key="4">
    <source>
        <dbReference type="Google" id="ProtNLM"/>
    </source>
</evidence>
<feature type="transmembrane region" description="Helical" evidence="1">
    <location>
        <begin position="180"/>
        <end position="198"/>
    </location>
</feature>
<feature type="transmembrane region" description="Helical" evidence="1">
    <location>
        <begin position="127"/>
        <end position="143"/>
    </location>
</feature>